<dbReference type="Gene3D" id="3.30.710.10">
    <property type="entry name" value="Potassium Channel Kv1.1, Chain A"/>
    <property type="match status" value="1"/>
</dbReference>
<evidence type="ECO:0000256" key="5">
    <source>
        <dbReference type="SAM" id="MobiDB-lite"/>
    </source>
</evidence>
<evidence type="ECO:0000313" key="7">
    <source>
        <dbReference type="EMBL" id="QCE05974.1"/>
    </source>
</evidence>
<keyword evidence="8" id="KW-1185">Reference proteome</keyword>
<evidence type="ECO:0000256" key="2">
    <source>
        <dbReference type="ARBA" id="ARBA00022786"/>
    </source>
</evidence>
<feature type="coiled-coil region" evidence="4">
    <location>
        <begin position="602"/>
        <end position="629"/>
    </location>
</feature>
<sequence>MQRNHHLLVAHGCSSHLLTPTVDDHRKREYHTTEHTTIKVGIRLDSSGYIQSGRIQRILALVVDTSAHPRVMCYKCYNESISLTTRNCTTGLPSDVTVKFPLLSRSGLLKKLVTDFTNEDGSDCVLQLDDVPGGDKTFALVTKFCYNVKIEVTASNVVSLRCAAEYLQMNENYGEGNLIAKTESFLNEIFSNWSDSIKALQTCEEVKTCAEELHIVSRCIDSLAMRACSDPNMFNRYVEEHDCSKNSTQDPTSLNVISFETKSVSPSDDWWYEDLCLLSLPLLKRLILAIEGKGMNLENIARSLIYYIKRFVPLMNSQASSNDKTSVNNETTTTSTTSEADQRSLLEEILIFLPDKKGVTPSKYLLRLLRTAMILHASPSCIENLEKRIGSQLDQAELVDLLIPNMGHSVETLYDIDCIHRIVDHFMSIYQTTTASTTPCKIEEGPMVARTDALAPMTIVANLIDSYLAEVAHDVNLKLPKFQALASAIPDYARPLDDGLYHAIDVYLKTHPWLVDFEREQFCRLMNCQKLSLEASTHVAKNERLPLRVIVEVLFFEQLRLRTSISSWLYVSENLENPQRSNGIPSLPRNNDSDQLDPTHGAENLKDLVSELEKECSCIKNELQKLAKTKKSWSIIPKIFCRKNS</sequence>
<evidence type="ECO:0000313" key="8">
    <source>
        <dbReference type="Proteomes" id="UP000501690"/>
    </source>
</evidence>
<feature type="compositionally biased region" description="Low complexity" evidence="5">
    <location>
        <begin position="325"/>
        <end position="339"/>
    </location>
</feature>
<comment type="similarity">
    <text evidence="3">Belongs to the NPH3 family.</text>
</comment>
<keyword evidence="4" id="KW-0175">Coiled coil</keyword>
<name>A0A4D6MZ77_VIGUN</name>
<gene>
    <name evidence="7" type="ORF">DEO72_LG9g983</name>
</gene>
<protein>
    <recommendedName>
        <fullName evidence="6">NPH3 domain-containing protein</fullName>
    </recommendedName>
</protein>
<evidence type="ECO:0000256" key="4">
    <source>
        <dbReference type="SAM" id="Coils"/>
    </source>
</evidence>
<feature type="domain" description="NPH3" evidence="6">
    <location>
        <begin position="269"/>
        <end position="560"/>
    </location>
</feature>
<evidence type="ECO:0000259" key="6">
    <source>
        <dbReference type="PROSITE" id="PS51649"/>
    </source>
</evidence>
<dbReference type="UniPathway" id="UPA00143"/>
<dbReference type="PANTHER" id="PTHR32370">
    <property type="entry name" value="OS12G0117600 PROTEIN"/>
    <property type="match status" value="1"/>
</dbReference>
<dbReference type="InterPro" id="IPR027356">
    <property type="entry name" value="NPH3_dom"/>
</dbReference>
<evidence type="ECO:0000256" key="1">
    <source>
        <dbReference type="ARBA" id="ARBA00004906"/>
    </source>
</evidence>
<dbReference type="InterPro" id="IPR043454">
    <property type="entry name" value="NPH3/RPT2-like"/>
</dbReference>
<dbReference type="InterPro" id="IPR011333">
    <property type="entry name" value="SKP1/BTB/POZ_sf"/>
</dbReference>
<accession>A0A4D6MZ77</accession>
<dbReference type="SUPFAM" id="SSF54695">
    <property type="entry name" value="POZ domain"/>
    <property type="match status" value="1"/>
</dbReference>
<feature type="region of interest" description="Disordered" evidence="5">
    <location>
        <begin position="579"/>
        <end position="600"/>
    </location>
</feature>
<comment type="pathway">
    <text evidence="1">Protein modification; protein ubiquitination.</text>
</comment>
<evidence type="ECO:0000256" key="3">
    <source>
        <dbReference type="PROSITE-ProRule" id="PRU00982"/>
    </source>
</evidence>
<proteinExistence type="inferred from homology"/>
<feature type="region of interest" description="Disordered" evidence="5">
    <location>
        <begin position="319"/>
        <end position="340"/>
    </location>
</feature>
<organism evidence="7 8">
    <name type="scientific">Vigna unguiculata</name>
    <name type="common">Cowpea</name>
    <dbReference type="NCBI Taxonomy" id="3917"/>
    <lineage>
        <taxon>Eukaryota</taxon>
        <taxon>Viridiplantae</taxon>
        <taxon>Streptophyta</taxon>
        <taxon>Embryophyta</taxon>
        <taxon>Tracheophyta</taxon>
        <taxon>Spermatophyta</taxon>
        <taxon>Magnoliopsida</taxon>
        <taxon>eudicotyledons</taxon>
        <taxon>Gunneridae</taxon>
        <taxon>Pentapetalae</taxon>
        <taxon>rosids</taxon>
        <taxon>fabids</taxon>
        <taxon>Fabales</taxon>
        <taxon>Fabaceae</taxon>
        <taxon>Papilionoideae</taxon>
        <taxon>50 kb inversion clade</taxon>
        <taxon>NPAAA clade</taxon>
        <taxon>indigoferoid/millettioid clade</taxon>
        <taxon>Phaseoleae</taxon>
        <taxon>Vigna</taxon>
    </lineage>
</organism>
<dbReference type="PROSITE" id="PS51649">
    <property type="entry name" value="NPH3"/>
    <property type="match status" value="1"/>
</dbReference>
<dbReference type="GO" id="GO:0016567">
    <property type="term" value="P:protein ubiquitination"/>
    <property type="evidence" value="ECO:0007669"/>
    <property type="project" value="UniProtKB-UniPathway"/>
</dbReference>
<dbReference type="EMBL" id="CP039353">
    <property type="protein sequence ID" value="QCE05974.1"/>
    <property type="molecule type" value="Genomic_DNA"/>
</dbReference>
<reference evidence="7 8" key="1">
    <citation type="submission" date="2019-04" db="EMBL/GenBank/DDBJ databases">
        <title>An improved genome assembly and genetic linkage map for asparagus bean, Vigna unguiculata ssp. sesquipedialis.</title>
        <authorList>
            <person name="Xia Q."/>
            <person name="Zhang R."/>
            <person name="Dong Y."/>
        </authorList>
    </citation>
    <scope>NUCLEOTIDE SEQUENCE [LARGE SCALE GENOMIC DNA]</scope>
    <source>
        <tissue evidence="7">Leaf</tissue>
    </source>
</reference>
<keyword evidence="2" id="KW-0833">Ubl conjugation pathway</keyword>
<feature type="compositionally biased region" description="Polar residues" evidence="5">
    <location>
        <begin position="579"/>
        <end position="590"/>
    </location>
</feature>
<dbReference type="Proteomes" id="UP000501690">
    <property type="component" value="Linkage Group LG9"/>
</dbReference>
<dbReference type="AlphaFoldDB" id="A0A4D6MZ77"/>
<dbReference type="Pfam" id="PF03000">
    <property type="entry name" value="NPH3"/>
    <property type="match status" value="1"/>
</dbReference>